<sequence length="62" mass="7370">MEKPWEQEVPLAPYATLNRRWQAVIERRTFSTIRILTATQFKEFKEFFGPLHARRISYGKAG</sequence>
<protein>
    <submittedName>
        <fullName evidence="1">Uncharacterized protein</fullName>
    </submittedName>
</protein>
<organism evidence="1 2">
    <name type="scientific">Penicillium desertorum</name>
    <dbReference type="NCBI Taxonomy" id="1303715"/>
    <lineage>
        <taxon>Eukaryota</taxon>
        <taxon>Fungi</taxon>
        <taxon>Dikarya</taxon>
        <taxon>Ascomycota</taxon>
        <taxon>Pezizomycotina</taxon>
        <taxon>Eurotiomycetes</taxon>
        <taxon>Eurotiomycetidae</taxon>
        <taxon>Eurotiales</taxon>
        <taxon>Aspergillaceae</taxon>
        <taxon>Penicillium</taxon>
    </lineage>
</organism>
<dbReference type="Proteomes" id="UP001147760">
    <property type="component" value="Unassembled WGS sequence"/>
</dbReference>
<keyword evidence="2" id="KW-1185">Reference proteome</keyword>
<gene>
    <name evidence="1" type="ORF">N7530_012533</name>
</gene>
<dbReference type="OrthoDB" id="4361813at2759"/>
<name>A0A9X0BGU2_9EURO</name>
<accession>A0A9X0BGU2</accession>
<evidence type="ECO:0000313" key="2">
    <source>
        <dbReference type="Proteomes" id="UP001147760"/>
    </source>
</evidence>
<reference evidence="1" key="1">
    <citation type="submission" date="2022-12" db="EMBL/GenBank/DDBJ databases">
        <authorList>
            <person name="Petersen C."/>
        </authorList>
    </citation>
    <scope>NUCLEOTIDE SEQUENCE</scope>
    <source>
        <strain evidence="1">IBT 17660</strain>
    </source>
</reference>
<proteinExistence type="predicted"/>
<comment type="caution">
    <text evidence="1">The sequence shown here is derived from an EMBL/GenBank/DDBJ whole genome shotgun (WGS) entry which is preliminary data.</text>
</comment>
<dbReference type="EMBL" id="JAPWDO010000009">
    <property type="protein sequence ID" value="KAJ5457259.1"/>
    <property type="molecule type" value="Genomic_DNA"/>
</dbReference>
<evidence type="ECO:0000313" key="1">
    <source>
        <dbReference type="EMBL" id="KAJ5457259.1"/>
    </source>
</evidence>
<reference evidence="1" key="2">
    <citation type="journal article" date="2023" name="IMA Fungus">
        <title>Comparative genomic study of the Penicillium genus elucidates a diverse pangenome and 15 lateral gene transfer events.</title>
        <authorList>
            <person name="Petersen C."/>
            <person name="Sorensen T."/>
            <person name="Nielsen M.R."/>
            <person name="Sondergaard T.E."/>
            <person name="Sorensen J.L."/>
            <person name="Fitzpatrick D.A."/>
            <person name="Frisvad J.C."/>
            <person name="Nielsen K.L."/>
        </authorList>
    </citation>
    <scope>NUCLEOTIDE SEQUENCE</scope>
    <source>
        <strain evidence="1">IBT 17660</strain>
    </source>
</reference>
<dbReference type="AlphaFoldDB" id="A0A9X0BGU2"/>